<dbReference type="GO" id="GO:0042597">
    <property type="term" value="C:periplasmic space"/>
    <property type="evidence" value="ECO:0007669"/>
    <property type="project" value="InterPro"/>
</dbReference>
<comment type="caution">
    <text evidence="5">The sequence shown here is derived from an EMBL/GenBank/DDBJ whole genome shotgun (WGS) entry which is preliminary data.</text>
</comment>
<dbReference type="GO" id="GO:0000270">
    <property type="term" value="P:peptidoglycan metabolic process"/>
    <property type="evidence" value="ECO:0007669"/>
    <property type="project" value="InterPro"/>
</dbReference>
<feature type="domain" description="Transglycosylase SLT" evidence="4">
    <location>
        <begin position="589"/>
        <end position="701"/>
    </location>
</feature>
<dbReference type="SUPFAM" id="SSF53955">
    <property type="entry name" value="Lysozyme-like"/>
    <property type="match status" value="1"/>
</dbReference>
<keyword evidence="2 3" id="KW-0732">Signal</keyword>
<dbReference type="Gene3D" id="1.25.40.10">
    <property type="entry name" value="Tetratricopeptide repeat domain"/>
    <property type="match status" value="4"/>
</dbReference>
<protein>
    <submittedName>
        <fullName evidence="5">Tetratricopeptide repeat protein</fullName>
    </submittedName>
</protein>
<dbReference type="EMBL" id="VBAK01000106">
    <property type="protein sequence ID" value="TMI90919.1"/>
    <property type="molecule type" value="Genomic_DNA"/>
</dbReference>
<comment type="similarity">
    <text evidence="1">Belongs to the transglycosylase Slt family.</text>
</comment>
<dbReference type="PROSITE" id="PS00922">
    <property type="entry name" value="TRANSGLYCOSYLASE"/>
    <property type="match status" value="1"/>
</dbReference>
<evidence type="ECO:0000256" key="1">
    <source>
        <dbReference type="ARBA" id="ARBA00007734"/>
    </source>
</evidence>
<evidence type="ECO:0000259" key="4">
    <source>
        <dbReference type="Pfam" id="PF01464"/>
    </source>
</evidence>
<dbReference type="InterPro" id="IPR019734">
    <property type="entry name" value="TPR_rpt"/>
</dbReference>
<accession>A0A537K564</accession>
<dbReference type="PANTHER" id="PTHR37423:SF2">
    <property type="entry name" value="MEMBRANE-BOUND LYTIC MUREIN TRANSGLYCOSYLASE C"/>
    <property type="match status" value="1"/>
</dbReference>
<evidence type="ECO:0000256" key="2">
    <source>
        <dbReference type="ARBA" id="ARBA00022729"/>
    </source>
</evidence>
<dbReference type="InterPro" id="IPR011990">
    <property type="entry name" value="TPR-like_helical_dom_sf"/>
</dbReference>
<evidence type="ECO:0000313" key="6">
    <source>
        <dbReference type="Proteomes" id="UP000318509"/>
    </source>
</evidence>
<feature type="signal peptide" evidence="3">
    <location>
        <begin position="1"/>
        <end position="23"/>
    </location>
</feature>
<evidence type="ECO:0000256" key="3">
    <source>
        <dbReference type="SAM" id="SignalP"/>
    </source>
</evidence>
<dbReference type="InterPro" id="IPR023346">
    <property type="entry name" value="Lysozyme-like_dom_sf"/>
</dbReference>
<dbReference type="GO" id="GO:0016020">
    <property type="term" value="C:membrane"/>
    <property type="evidence" value="ECO:0007669"/>
    <property type="project" value="InterPro"/>
</dbReference>
<dbReference type="Gene3D" id="1.10.530.10">
    <property type="match status" value="1"/>
</dbReference>
<name>A0A537K564_9BACT</name>
<gene>
    <name evidence="5" type="ORF">E6H00_05695</name>
</gene>
<proteinExistence type="inferred from homology"/>
<dbReference type="PANTHER" id="PTHR37423">
    <property type="entry name" value="SOLUBLE LYTIC MUREIN TRANSGLYCOSYLASE-RELATED"/>
    <property type="match status" value="1"/>
</dbReference>
<dbReference type="SUPFAM" id="SSF48452">
    <property type="entry name" value="TPR-like"/>
    <property type="match status" value="1"/>
</dbReference>
<dbReference type="CDD" id="cd13401">
    <property type="entry name" value="Slt70-like"/>
    <property type="match status" value="1"/>
</dbReference>
<reference evidence="5 6" key="1">
    <citation type="journal article" date="2019" name="Nat. Microbiol.">
        <title>Mediterranean grassland soil C-N compound turnover is dependent on rainfall and depth, and is mediated by genomically divergent microorganisms.</title>
        <authorList>
            <person name="Diamond S."/>
            <person name="Andeer P.F."/>
            <person name="Li Z."/>
            <person name="Crits-Christoph A."/>
            <person name="Burstein D."/>
            <person name="Anantharaman K."/>
            <person name="Lane K.R."/>
            <person name="Thomas B.C."/>
            <person name="Pan C."/>
            <person name="Northen T.R."/>
            <person name="Banfield J.F."/>
        </authorList>
    </citation>
    <scope>NUCLEOTIDE SEQUENCE [LARGE SCALE GENOMIC DNA]</scope>
    <source>
        <strain evidence="5">NP_3</strain>
    </source>
</reference>
<dbReference type="InterPro" id="IPR000189">
    <property type="entry name" value="Transglyc_AS"/>
</dbReference>
<dbReference type="GO" id="GO:0004553">
    <property type="term" value="F:hydrolase activity, hydrolyzing O-glycosyl compounds"/>
    <property type="evidence" value="ECO:0007669"/>
    <property type="project" value="InterPro"/>
</dbReference>
<dbReference type="InterPro" id="IPR008258">
    <property type="entry name" value="Transglycosylase_SLT_dom_1"/>
</dbReference>
<dbReference type="SUPFAM" id="SSF48435">
    <property type="entry name" value="Bacterial muramidases"/>
    <property type="match status" value="1"/>
</dbReference>
<dbReference type="InterPro" id="IPR008939">
    <property type="entry name" value="Lytic_TGlycosylase_superhlx_U"/>
</dbReference>
<dbReference type="Proteomes" id="UP000318509">
    <property type="component" value="Unassembled WGS sequence"/>
</dbReference>
<dbReference type="Pfam" id="PF01464">
    <property type="entry name" value="SLT"/>
    <property type="match status" value="1"/>
</dbReference>
<dbReference type="GO" id="GO:0008933">
    <property type="term" value="F:peptidoglycan lytic transglycosylase activity"/>
    <property type="evidence" value="ECO:0007669"/>
    <property type="project" value="InterPro"/>
</dbReference>
<evidence type="ECO:0000313" key="5">
    <source>
        <dbReference type="EMBL" id="TMI90919.1"/>
    </source>
</evidence>
<dbReference type="AlphaFoldDB" id="A0A537K564"/>
<dbReference type="Pfam" id="PF13432">
    <property type="entry name" value="TPR_16"/>
    <property type="match status" value="2"/>
</dbReference>
<dbReference type="Pfam" id="PF13174">
    <property type="entry name" value="TPR_6"/>
    <property type="match status" value="2"/>
</dbReference>
<sequence length="740" mass="81129">MTRPLAPVVVVLTLALAWPPAPASSTPEDDLAKAVDAYSQGRLPQARALLDSLTRDPGPMGGRAAYLLGVIDLQQEKFTWAMTAFEQAAAKLPVLADHAIYYRAVAAFHAGDYARAGDGFQELLIRYPTTSLRAAALFWKAESLWGIHSPDTPAAFRQYLVESGEMIQGNQGGHWNKVVQWWGPGSPSAQRAQTQVAQAWFDMGEALAQLHRWTEAAEAYRRIRWGYEGSPFWKAAYARLQALGSAHLLPPDTTPPEVFYQRAQADLGGGYVTAAREELERILSMPEGQRIIDDVLMQLGTIAYQGGRLDEAAGYFQREIQLRGSRADDALYDLERIALRRYREGDALTLARQLVRDYPQSPQAPRALYAIAEVRQDRGALGPAMGLFQEAGERFPATLWGQRALFAVGWVQFRSQEWGPARAAWLRMAQSPNGQSTPAALYWAARAAEAQGRSSLAAEEYRRVATQYPDSYYGQRGAARINMPLRAAVIPFGEPPAGEVPAYDGYVELEALAQVDDATSQLKAAAESAPPKYRDDLGALLSQRYAQQGDVRQGIATAEQVRDGLGGAGRGLPLILWQALYPQAFWEAITGASTRTGVDPYLIAGLIREESRFEPKAVSGASAYGLMQLVPVTARSAARHAGLPSPATSGLTDPQTNIMLGTVVLQELLQRYNRVDLALAAYNAGPDIVRSWQARRGGFDPDAFVEEIPYAETRGYVKAVLQSAAMYRWLYRDGHPSTTP</sequence>
<organism evidence="5 6">
    <name type="scientific">Candidatus Segetimicrobium genomatis</name>
    <dbReference type="NCBI Taxonomy" id="2569760"/>
    <lineage>
        <taxon>Bacteria</taxon>
        <taxon>Bacillati</taxon>
        <taxon>Candidatus Sysuimicrobiota</taxon>
        <taxon>Candidatus Sysuimicrobiia</taxon>
        <taxon>Candidatus Sysuimicrobiales</taxon>
        <taxon>Candidatus Segetimicrobiaceae</taxon>
        <taxon>Candidatus Segetimicrobium</taxon>
    </lineage>
</organism>
<feature type="chain" id="PRO_5022029589" evidence="3">
    <location>
        <begin position="24"/>
        <end position="740"/>
    </location>
</feature>